<keyword evidence="2" id="KW-1185">Reference proteome</keyword>
<organism evidence="1 2">
    <name type="scientific">Xenorhabdus anantnagensis</name>
    <dbReference type="NCBI Taxonomy" id="3025875"/>
    <lineage>
        <taxon>Bacteria</taxon>
        <taxon>Pseudomonadati</taxon>
        <taxon>Pseudomonadota</taxon>
        <taxon>Gammaproteobacteria</taxon>
        <taxon>Enterobacterales</taxon>
        <taxon>Morganellaceae</taxon>
        <taxon>Xenorhabdus</taxon>
    </lineage>
</organism>
<sequence>MIDEKNIIDGIVFIDENNPNIKRIFNFHTWVETLKAIIVKYGNKSESEAEHLVLNHPAVCSSIDDYMSVALLNHEPEYDWAMLIAYGHEYWLKGIPAYEPEGFDEWLEQYRKDHNLKEFSFEYITE</sequence>
<proteinExistence type="predicted"/>
<evidence type="ECO:0000313" key="1">
    <source>
        <dbReference type="EMBL" id="MDC9598102.1"/>
    </source>
</evidence>
<reference evidence="1 2" key="1">
    <citation type="submission" date="2023-02" db="EMBL/GenBank/DDBJ databases">
        <title>Entomopathogenic bacteria.</title>
        <authorList>
            <person name="Machado R.A."/>
        </authorList>
    </citation>
    <scope>NUCLEOTIDE SEQUENCE [LARGE SCALE GENOMIC DNA]</scope>
    <source>
        <strain evidence="1 2">XENO-2</strain>
    </source>
</reference>
<dbReference type="Proteomes" id="UP001220225">
    <property type="component" value="Unassembled WGS sequence"/>
</dbReference>
<comment type="caution">
    <text evidence="1">The sequence shown here is derived from an EMBL/GenBank/DDBJ whole genome shotgun (WGS) entry which is preliminary data.</text>
</comment>
<evidence type="ECO:0008006" key="3">
    <source>
        <dbReference type="Google" id="ProtNLM"/>
    </source>
</evidence>
<dbReference type="EMBL" id="JAQRFN010000021">
    <property type="protein sequence ID" value="MDC9598102.1"/>
    <property type="molecule type" value="Genomic_DNA"/>
</dbReference>
<name>A0ABT5LUK7_9GAMM</name>
<accession>A0ABT5LUK7</accession>
<protein>
    <recommendedName>
        <fullName evidence="3">Phage protein</fullName>
    </recommendedName>
</protein>
<evidence type="ECO:0000313" key="2">
    <source>
        <dbReference type="Proteomes" id="UP001220225"/>
    </source>
</evidence>
<dbReference type="RefSeq" id="WP_273576616.1">
    <property type="nucleotide sequence ID" value="NZ_JAQRFN010000021.1"/>
</dbReference>
<gene>
    <name evidence="1" type="ORF">PSI14_14910</name>
</gene>